<evidence type="ECO:0000313" key="3">
    <source>
        <dbReference type="Proteomes" id="UP000282613"/>
    </source>
</evidence>
<dbReference type="AlphaFoldDB" id="A0A0R3WAF4"/>
<dbReference type="Proteomes" id="UP000282613">
    <property type="component" value="Unassembled WGS sequence"/>
</dbReference>
<dbReference type="EMBL" id="UYRS01018630">
    <property type="protein sequence ID" value="VDK38525.1"/>
    <property type="molecule type" value="Genomic_DNA"/>
</dbReference>
<accession>A0A0R3WAF4</accession>
<feature type="region of interest" description="Disordered" evidence="1">
    <location>
        <begin position="30"/>
        <end position="89"/>
    </location>
</feature>
<organism evidence="4">
    <name type="scientific">Taenia asiatica</name>
    <name type="common">Asian tapeworm</name>
    <dbReference type="NCBI Taxonomy" id="60517"/>
    <lineage>
        <taxon>Eukaryota</taxon>
        <taxon>Metazoa</taxon>
        <taxon>Spiralia</taxon>
        <taxon>Lophotrochozoa</taxon>
        <taxon>Platyhelminthes</taxon>
        <taxon>Cestoda</taxon>
        <taxon>Eucestoda</taxon>
        <taxon>Cyclophyllidea</taxon>
        <taxon>Taeniidae</taxon>
        <taxon>Taenia</taxon>
    </lineage>
</organism>
<dbReference type="STRING" id="60517.A0A0R3WAF4"/>
<evidence type="ECO:0000313" key="4">
    <source>
        <dbReference type="WBParaSite" id="TASK_0000752301-mRNA-1"/>
    </source>
</evidence>
<dbReference type="WBParaSite" id="TASK_0000752301-mRNA-1">
    <property type="protein sequence ID" value="TASK_0000752301-mRNA-1"/>
    <property type="gene ID" value="TASK_0000752301"/>
</dbReference>
<protein>
    <submittedName>
        <fullName evidence="2 4">Uncharacterized protein</fullName>
    </submittedName>
</protein>
<reference evidence="4" key="1">
    <citation type="submission" date="2017-02" db="UniProtKB">
        <authorList>
            <consortium name="WormBaseParasite"/>
        </authorList>
    </citation>
    <scope>IDENTIFICATION</scope>
</reference>
<evidence type="ECO:0000256" key="1">
    <source>
        <dbReference type="SAM" id="MobiDB-lite"/>
    </source>
</evidence>
<feature type="region of interest" description="Disordered" evidence="1">
    <location>
        <begin position="112"/>
        <end position="157"/>
    </location>
</feature>
<name>A0A0R3WAF4_TAEAS</name>
<keyword evidence="3" id="KW-1185">Reference proteome</keyword>
<gene>
    <name evidence="2" type="ORF">TASK_LOCUS7524</name>
</gene>
<feature type="compositionally biased region" description="Basic residues" evidence="1">
    <location>
        <begin position="128"/>
        <end position="139"/>
    </location>
</feature>
<proteinExistence type="predicted"/>
<evidence type="ECO:0000313" key="2">
    <source>
        <dbReference type="EMBL" id="VDK38525.1"/>
    </source>
</evidence>
<sequence>MASPDAAEMLWARLSASQCCQHEWLLQQSQKKQAKEALTEDGGTGGSGDESTSSTSSSSSASSPTRKRLALDNTVAGSQGNVETGRPLGTLNALVVVGGRCKALTSRTLFNLEGPPRYHSPGSGSNPYRHHHHQPRRRAVPASISPPATVAEVSPID</sequence>
<reference evidence="2 3" key="2">
    <citation type="submission" date="2018-11" db="EMBL/GenBank/DDBJ databases">
        <authorList>
            <consortium name="Pathogen Informatics"/>
        </authorList>
    </citation>
    <scope>NUCLEOTIDE SEQUENCE [LARGE SCALE GENOMIC DNA]</scope>
</reference>
<feature type="compositionally biased region" description="Low complexity" evidence="1">
    <location>
        <begin position="49"/>
        <end position="63"/>
    </location>
</feature>